<accession>A0A1M6W097</accession>
<reference evidence="1 2" key="1">
    <citation type="submission" date="2016-11" db="EMBL/GenBank/DDBJ databases">
        <authorList>
            <person name="Jaros S."/>
            <person name="Januszkiewicz K."/>
            <person name="Wedrychowicz H."/>
        </authorList>
    </citation>
    <scope>NUCLEOTIDE SEQUENCE [LARGE SCALE GENOMIC DNA]</scope>
    <source>
        <strain evidence="1 2">DSM 14214</strain>
    </source>
</reference>
<protein>
    <submittedName>
        <fullName evidence="1">Uncharacterized protein</fullName>
    </submittedName>
</protein>
<name>A0A1M6W097_9FIRM</name>
<gene>
    <name evidence="1" type="ORF">SAMN02745138_02492</name>
</gene>
<proteinExistence type="predicted"/>
<keyword evidence="2" id="KW-1185">Reference proteome</keyword>
<dbReference type="Proteomes" id="UP000183975">
    <property type="component" value="Unassembled WGS sequence"/>
</dbReference>
<dbReference type="EMBL" id="FRAH01000050">
    <property type="protein sequence ID" value="SHK87114.1"/>
    <property type="molecule type" value="Genomic_DNA"/>
</dbReference>
<evidence type="ECO:0000313" key="1">
    <source>
        <dbReference type="EMBL" id="SHK87114.1"/>
    </source>
</evidence>
<dbReference type="AlphaFoldDB" id="A0A1M6W097"/>
<dbReference type="GeneID" id="78178029"/>
<sequence>MRVIVQAYTEHEGGFAEEKIKNSIGKKEGISITWGILKERGLSGTRPLFFTDNGAYKTQKGR</sequence>
<dbReference type="RefSeq" id="WP_072852277.1">
    <property type="nucleotide sequence ID" value="NZ_FRAH01000050.1"/>
</dbReference>
<organism evidence="1 2">
    <name type="scientific">Anaerotignum lactatifermentans DSM 14214</name>
    <dbReference type="NCBI Taxonomy" id="1121323"/>
    <lineage>
        <taxon>Bacteria</taxon>
        <taxon>Bacillati</taxon>
        <taxon>Bacillota</taxon>
        <taxon>Clostridia</taxon>
        <taxon>Lachnospirales</taxon>
        <taxon>Anaerotignaceae</taxon>
        <taxon>Anaerotignum</taxon>
    </lineage>
</organism>
<evidence type="ECO:0000313" key="2">
    <source>
        <dbReference type="Proteomes" id="UP000183975"/>
    </source>
</evidence>